<dbReference type="InterPro" id="IPR002695">
    <property type="entry name" value="PurH-like"/>
</dbReference>
<evidence type="ECO:0000313" key="2">
    <source>
        <dbReference type="EMBL" id="ONN26831.1"/>
    </source>
</evidence>
<dbReference type="Pfam" id="PF02142">
    <property type="entry name" value="MGS"/>
    <property type="match status" value="1"/>
</dbReference>
<dbReference type="InterPro" id="IPR036914">
    <property type="entry name" value="MGS-like_dom_sf"/>
</dbReference>
<evidence type="ECO:0000313" key="3">
    <source>
        <dbReference type="Proteomes" id="UP000242616"/>
    </source>
</evidence>
<dbReference type="CDD" id="cd01421">
    <property type="entry name" value="IMPCH"/>
    <property type="match status" value="1"/>
</dbReference>
<dbReference type="EMBL" id="LBFC01000022">
    <property type="protein sequence ID" value="ONN26831.1"/>
    <property type="molecule type" value="Genomic_DNA"/>
</dbReference>
<dbReference type="PROSITE" id="PS51855">
    <property type="entry name" value="MGS"/>
    <property type="match status" value="1"/>
</dbReference>
<dbReference type="SMART" id="SM00851">
    <property type="entry name" value="MGS"/>
    <property type="match status" value="1"/>
</dbReference>
<name>A0ABX3II23_9BACT</name>
<keyword evidence="3" id="KW-1185">Reference proteome</keyword>
<dbReference type="InterPro" id="IPR011607">
    <property type="entry name" value="MGS-like_dom"/>
</dbReference>
<protein>
    <submittedName>
        <fullName evidence="2">IMP cyclohydrolase</fullName>
    </submittedName>
</protein>
<gene>
    <name evidence="2" type="ORF">XJ44_08180</name>
</gene>
<dbReference type="SUPFAM" id="SSF52335">
    <property type="entry name" value="Methylglyoxal synthase-like"/>
    <property type="match status" value="1"/>
</dbReference>
<organism evidence="2 3">
    <name type="scientific">Thermosipho affectus</name>
    <dbReference type="NCBI Taxonomy" id="660294"/>
    <lineage>
        <taxon>Bacteria</taxon>
        <taxon>Thermotogati</taxon>
        <taxon>Thermotogota</taxon>
        <taxon>Thermotogae</taxon>
        <taxon>Thermotogales</taxon>
        <taxon>Fervidobacteriaceae</taxon>
        <taxon>Thermosipho</taxon>
    </lineage>
</organism>
<dbReference type="Pfam" id="PF01808">
    <property type="entry name" value="AICARFT_IMPCHas"/>
    <property type="match status" value="1"/>
</dbReference>
<accession>A0ABX3II23</accession>
<sequence>MNIKRALISVSDKRGIVEFSKKLREFGVEIISTGGTAKLLEENGISVKKVSEITGFPEILGGRVKTLHPKIFGAILARFDNKEHLNDLAKNDIMPIDMVVVNLYPFEEVAKRTRNEEKLIENIDIGGVALLRAAAKNYRDVVVISDPDDYRKVIKSLEECGDVPLQKRRIFALKAFYRTMRYDSEIHSVLSELFASGNF</sequence>
<dbReference type="PANTHER" id="PTHR11692:SF0">
    <property type="entry name" value="BIFUNCTIONAL PURINE BIOSYNTHESIS PROTEIN ATIC"/>
    <property type="match status" value="1"/>
</dbReference>
<feature type="domain" description="MGS-like" evidence="1">
    <location>
        <begin position="1"/>
        <end position="145"/>
    </location>
</feature>
<reference evidence="2 3" key="1">
    <citation type="submission" date="2015-06" db="EMBL/GenBank/DDBJ databases">
        <title>Genome sequencing of Thermotogales isolates from hydrothermal vents.</title>
        <authorList>
            <person name="Haverkamp T.H."/>
            <person name="Kublanov I.V."/>
            <person name="Nesbo C.L."/>
        </authorList>
    </citation>
    <scope>NUCLEOTIDE SEQUENCE [LARGE SCALE GENOMIC DNA]</scope>
    <source>
        <strain evidence="3">ik275mar</strain>
    </source>
</reference>
<dbReference type="Gene3D" id="3.40.50.1380">
    <property type="entry name" value="Methylglyoxal synthase-like domain"/>
    <property type="match status" value="1"/>
</dbReference>
<dbReference type="Proteomes" id="UP000242616">
    <property type="component" value="Unassembled WGS sequence"/>
</dbReference>
<dbReference type="PANTHER" id="PTHR11692">
    <property type="entry name" value="BIFUNCTIONAL PURINE BIOSYNTHESIS PROTEIN PURH"/>
    <property type="match status" value="1"/>
</dbReference>
<proteinExistence type="predicted"/>
<dbReference type="RefSeq" id="WP_077198679.1">
    <property type="nucleotide sequence ID" value="NZ_LBFC01000022.1"/>
</dbReference>
<evidence type="ECO:0000259" key="1">
    <source>
        <dbReference type="PROSITE" id="PS51855"/>
    </source>
</evidence>
<comment type="caution">
    <text evidence="2">The sequence shown here is derived from an EMBL/GenBank/DDBJ whole genome shotgun (WGS) entry which is preliminary data.</text>
</comment>